<keyword evidence="8" id="KW-0902">Two-component regulatory system</keyword>
<dbReference type="Pfam" id="PF07730">
    <property type="entry name" value="HisKA_3"/>
    <property type="match status" value="1"/>
</dbReference>
<feature type="domain" description="Signal transduction histidine kinase subgroup 3 dimerisation and phosphoacceptor" evidence="10">
    <location>
        <begin position="179"/>
        <end position="248"/>
    </location>
</feature>
<dbReference type="EC" id="2.7.13.3" evidence="2"/>
<dbReference type="Gene3D" id="1.20.5.1930">
    <property type="match status" value="1"/>
</dbReference>
<evidence type="ECO:0000256" key="8">
    <source>
        <dbReference type="ARBA" id="ARBA00023012"/>
    </source>
</evidence>
<evidence type="ECO:0000256" key="9">
    <source>
        <dbReference type="SAM" id="Phobius"/>
    </source>
</evidence>
<reference evidence="11 12" key="1">
    <citation type="submission" date="2023-06" db="EMBL/GenBank/DDBJ databases">
        <title>Actinomycetospora Odt1-22.</title>
        <authorList>
            <person name="Supong K."/>
        </authorList>
    </citation>
    <scope>NUCLEOTIDE SEQUENCE [LARGE SCALE GENOMIC DNA]</scope>
    <source>
        <strain evidence="11 12">Odt1-22</strain>
    </source>
</reference>
<accession>A0ABT7M6T7</accession>
<dbReference type="EMBL" id="JASVWF010000002">
    <property type="protein sequence ID" value="MDL5156376.1"/>
    <property type="molecule type" value="Genomic_DNA"/>
</dbReference>
<evidence type="ECO:0000313" key="12">
    <source>
        <dbReference type="Proteomes" id="UP001231924"/>
    </source>
</evidence>
<dbReference type="RefSeq" id="WP_286052648.1">
    <property type="nucleotide sequence ID" value="NZ_JASVWF010000002.1"/>
</dbReference>
<evidence type="ECO:0000256" key="5">
    <source>
        <dbReference type="ARBA" id="ARBA00022741"/>
    </source>
</evidence>
<evidence type="ECO:0000256" key="3">
    <source>
        <dbReference type="ARBA" id="ARBA00022553"/>
    </source>
</evidence>
<evidence type="ECO:0000256" key="4">
    <source>
        <dbReference type="ARBA" id="ARBA00022679"/>
    </source>
</evidence>
<keyword evidence="9" id="KW-0472">Membrane</keyword>
<keyword evidence="9" id="KW-1133">Transmembrane helix</keyword>
<comment type="caution">
    <text evidence="11">The sequence shown here is derived from an EMBL/GenBank/DDBJ whole genome shotgun (WGS) entry which is preliminary data.</text>
</comment>
<feature type="transmembrane region" description="Helical" evidence="9">
    <location>
        <begin position="97"/>
        <end position="117"/>
    </location>
</feature>
<evidence type="ECO:0000256" key="1">
    <source>
        <dbReference type="ARBA" id="ARBA00000085"/>
    </source>
</evidence>
<keyword evidence="5" id="KW-0547">Nucleotide-binding</keyword>
<organism evidence="11 12">
    <name type="scientific">Actinomycetospora termitidis</name>
    <dbReference type="NCBI Taxonomy" id="3053470"/>
    <lineage>
        <taxon>Bacteria</taxon>
        <taxon>Bacillati</taxon>
        <taxon>Actinomycetota</taxon>
        <taxon>Actinomycetes</taxon>
        <taxon>Pseudonocardiales</taxon>
        <taxon>Pseudonocardiaceae</taxon>
        <taxon>Actinomycetospora</taxon>
    </lineage>
</organism>
<evidence type="ECO:0000256" key="6">
    <source>
        <dbReference type="ARBA" id="ARBA00022777"/>
    </source>
</evidence>
<dbReference type="Gene3D" id="3.30.565.10">
    <property type="entry name" value="Histidine kinase-like ATPase, C-terminal domain"/>
    <property type="match status" value="1"/>
</dbReference>
<dbReference type="SUPFAM" id="SSF55874">
    <property type="entry name" value="ATPase domain of HSP90 chaperone/DNA topoisomerase II/histidine kinase"/>
    <property type="match status" value="1"/>
</dbReference>
<protein>
    <recommendedName>
        <fullName evidence="2">histidine kinase</fullName>
        <ecNumber evidence="2">2.7.13.3</ecNumber>
    </recommendedName>
</protein>
<sequence>MTDTGARRRLADVGALAVALLGVWMVLGPYSPVVPVEAPAWWWVDLVGGLVAAALLLARRRAPLAVTVAVSVLGLVVTTAWLAGPVAAFALALRRPWYVAAVVIAVSLAASPLQWTFRALTPAESSWGSLAYAAAISAAVIGTGAAVRARRQLLDSLVERAERAEREAALRAEAARTGERTRIAREMHDVLAHRLSLVSMHAAALAHRRGGGRSVEPAELDDALDVIRRGAQDALNDLRAILGVLRADVDEVDSSGRAPQPTLADLDRLVEGVRAAGADVALHDDLDGGAAAVPAESGRTLYRITQEALTNATRHAPGRPIEVRLRGRPGADAELDVVNPLPVPTSGGRPTAGAGAGLVGISERVELAGGRVLSCGPDGGSFRVAVRVPWRAGT</sequence>
<dbReference type="PANTHER" id="PTHR24421">
    <property type="entry name" value="NITRATE/NITRITE SENSOR PROTEIN NARX-RELATED"/>
    <property type="match status" value="1"/>
</dbReference>
<dbReference type="GO" id="GO:0016301">
    <property type="term" value="F:kinase activity"/>
    <property type="evidence" value="ECO:0007669"/>
    <property type="project" value="UniProtKB-KW"/>
</dbReference>
<evidence type="ECO:0000256" key="2">
    <source>
        <dbReference type="ARBA" id="ARBA00012438"/>
    </source>
</evidence>
<proteinExistence type="predicted"/>
<keyword evidence="3" id="KW-0597">Phosphoprotein</keyword>
<feature type="transmembrane region" description="Helical" evidence="9">
    <location>
        <begin position="65"/>
        <end position="91"/>
    </location>
</feature>
<feature type="transmembrane region" description="Helical" evidence="9">
    <location>
        <begin position="129"/>
        <end position="147"/>
    </location>
</feature>
<dbReference type="CDD" id="cd16917">
    <property type="entry name" value="HATPase_UhpB-NarQ-NarX-like"/>
    <property type="match status" value="1"/>
</dbReference>
<evidence type="ECO:0000313" key="11">
    <source>
        <dbReference type="EMBL" id="MDL5156376.1"/>
    </source>
</evidence>
<dbReference type="InterPro" id="IPR011712">
    <property type="entry name" value="Sig_transdc_His_kin_sub3_dim/P"/>
</dbReference>
<keyword evidence="4" id="KW-0808">Transferase</keyword>
<dbReference type="PANTHER" id="PTHR24421:SF10">
    <property type="entry name" value="NITRATE_NITRITE SENSOR PROTEIN NARQ"/>
    <property type="match status" value="1"/>
</dbReference>
<keyword evidence="6 11" id="KW-0418">Kinase</keyword>
<evidence type="ECO:0000256" key="7">
    <source>
        <dbReference type="ARBA" id="ARBA00022840"/>
    </source>
</evidence>
<dbReference type="Proteomes" id="UP001231924">
    <property type="component" value="Unassembled WGS sequence"/>
</dbReference>
<dbReference type="InterPro" id="IPR050482">
    <property type="entry name" value="Sensor_HK_TwoCompSys"/>
</dbReference>
<comment type="catalytic activity">
    <reaction evidence="1">
        <text>ATP + protein L-histidine = ADP + protein N-phospho-L-histidine.</text>
        <dbReference type="EC" id="2.7.13.3"/>
    </reaction>
</comment>
<keyword evidence="9" id="KW-0812">Transmembrane</keyword>
<evidence type="ECO:0000259" key="10">
    <source>
        <dbReference type="Pfam" id="PF07730"/>
    </source>
</evidence>
<keyword evidence="12" id="KW-1185">Reference proteome</keyword>
<name>A0ABT7M6T7_9PSEU</name>
<feature type="transmembrane region" description="Helical" evidence="9">
    <location>
        <begin position="9"/>
        <end position="28"/>
    </location>
</feature>
<feature type="transmembrane region" description="Helical" evidence="9">
    <location>
        <begin position="40"/>
        <end position="58"/>
    </location>
</feature>
<keyword evidence="7" id="KW-0067">ATP-binding</keyword>
<gene>
    <name evidence="11" type="ORF">QRT03_10435</name>
</gene>
<dbReference type="InterPro" id="IPR036890">
    <property type="entry name" value="HATPase_C_sf"/>
</dbReference>